<dbReference type="EMBL" id="ML210514">
    <property type="protein sequence ID" value="TFK17410.1"/>
    <property type="molecule type" value="Genomic_DNA"/>
</dbReference>
<dbReference type="Proteomes" id="UP000307440">
    <property type="component" value="Unassembled WGS sequence"/>
</dbReference>
<accession>A0A5C3KBN2</accession>
<proteinExistence type="predicted"/>
<evidence type="ECO:0000256" key="1">
    <source>
        <dbReference type="SAM" id="MobiDB-lite"/>
    </source>
</evidence>
<protein>
    <submittedName>
        <fullName evidence="2">Uncharacterized protein</fullName>
    </submittedName>
</protein>
<keyword evidence="3" id="KW-1185">Reference proteome</keyword>
<name>A0A5C3KBN2_COPMA</name>
<evidence type="ECO:0000313" key="3">
    <source>
        <dbReference type="Proteomes" id="UP000307440"/>
    </source>
</evidence>
<organism evidence="2 3">
    <name type="scientific">Coprinopsis marcescibilis</name>
    <name type="common">Agaric fungus</name>
    <name type="synonym">Psathyrella marcescibilis</name>
    <dbReference type="NCBI Taxonomy" id="230819"/>
    <lineage>
        <taxon>Eukaryota</taxon>
        <taxon>Fungi</taxon>
        <taxon>Dikarya</taxon>
        <taxon>Basidiomycota</taxon>
        <taxon>Agaricomycotina</taxon>
        <taxon>Agaricomycetes</taxon>
        <taxon>Agaricomycetidae</taxon>
        <taxon>Agaricales</taxon>
        <taxon>Agaricineae</taxon>
        <taxon>Psathyrellaceae</taxon>
        <taxon>Coprinopsis</taxon>
    </lineage>
</organism>
<feature type="compositionally biased region" description="Polar residues" evidence="1">
    <location>
        <begin position="98"/>
        <end position="112"/>
    </location>
</feature>
<evidence type="ECO:0000313" key="2">
    <source>
        <dbReference type="EMBL" id="TFK17410.1"/>
    </source>
</evidence>
<feature type="region of interest" description="Disordered" evidence="1">
    <location>
        <begin position="92"/>
        <end position="123"/>
    </location>
</feature>
<gene>
    <name evidence="2" type="ORF">FA15DRAFT_661460</name>
</gene>
<sequence>MPGAPSSKPSLATKAAAPCLSLPVQRMDSSRKKVLKFKGPLKRSDGGLEFVPVKVSASDTSSELDVGGCGKFRESKQGLRAKDFRTKILQLASKPSRGATSSDLSLKSQPNSKGIVGGSGTHGHKTQKILYWCLMTGEDSSSPPAPVAN</sequence>
<reference evidence="2 3" key="1">
    <citation type="journal article" date="2019" name="Nat. Ecol. Evol.">
        <title>Megaphylogeny resolves global patterns of mushroom evolution.</title>
        <authorList>
            <person name="Varga T."/>
            <person name="Krizsan K."/>
            <person name="Foldi C."/>
            <person name="Dima B."/>
            <person name="Sanchez-Garcia M."/>
            <person name="Sanchez-Ramirez S."/>
            <person name="Szollosi G.J."/>
            <person name="Szarkandi J.G."/>
            <person name="Papp V."/>
            <person name="Albert L."/>
            <person name="Andreopoulos W."/>
            <person name="Angelini C."/>
            <person name="Antonin V."/>
            <person name="Barry K.W."/>
            <person name="Bougher N.L."/>
            <person name="Buchanan P."/>
            <person name="Buyck B."/>
            <person name="Bense V."/>
            <person name="Catcheside P."/>
            <person name="Chovatia M."/>
            <person name="Cooper J."/>
            <person name="Damon W."/>
            <person name="Desjardin D."/>
            <person name="Finy P."/>
            <person name="Geml J."/>
            <person name="Haridas S."/>
            <person name="Hughes K."/>
            <person name="Justo A."/>
            <person name="Karasinski D."/>
            <person name="Kautmanova I."/>
            <person name="Kiss B."/>
            <person name="Kocsube S."/>
            <person name="Kotiranta H."/>
            <person name="LaButti K.M."/>
            <person name="Lechner B.E."/>
            <person name="Liimatainen K."/>
            <person name="Lipzen A."/>
            <person name="Lukacs Z."/>
            <person name="Mihaltcheva S."/>
            <person name="Morgado L.N."/>
            <person name="Niskanen T."/>
            <person name="Noordeloos M.E."/>
            <person name="Ohm R.A."/>
            <person name="Ortiz-Santana B."/>
            <person name="Ovrebo C."/>
            <person name="Racz N."/>
            <person name="Riley R."/>
            <person name="Savchenko A."/>
            <person name="Shiryaev A."/>
            <person name="Soop K."/>
            <person name="Spirin V."/>
            <person name="Szebenyi C."/>
            <person name="Tomsovsky M."/>
            <person name="Tulloss R.E."/>
            <person name="Uehling J."/>
            <person name="Grigoriev I.V."/>
            <person name="Vagvolgyi C."/>
            <person name="Papp T."/>
            <person name="Martin F.M."/>
            <person name="Miettinen O."/>
            <person name="Hibbett D.S."/>
            <person name="Nagy L.G."/>
        </authorList>
    </citation>
    <scope>NUCLEOTIDE SEQUENCE [LARGE SCALE GENOMIC DNA]</scope>
    <source>
        <strain evidence="2 3">CBS 121175</strain>
    </source>
</reference>
<dbReference type="AlphaFoldDB" id="A0A5C3KBN2"/>